<dbReference type="InterPro" id="IPR039425">
    <property type="entry name" value="RNA_pol_sigma-70-like"/>
</dbReference>
<name>A0A1H1SFI1_MUCMA</name>
<comment type="similarity">
    <text evidence="1">Belongs to the sigma-70 factor family. ECF subfamily.</text>
</comment>
<dbReference type="Gene3D" id="1.10.10.10">
    <property type="entry name" value="Winged helix-like DNA-binding domain superfamily/Winged helix DNA-binding domain"/>
    <property type="match status" value="1"/>
</dbReference>
<dbReference type="STRING" id="652787.SAMN05216490_1204"/>
<evidence type="ECO:0000313" key="6">
    <source>
        <dbReference type="EMBL" id="SDS46613.1"/>
    </source>
</evidence>
<proteinExistence type="inferred from homology"/>
<dbReference type="AlphaFoldDB" id="A0A1H1SFI1"/>
<dbReference type="InterPro" id="IPR007627">
    <property type="entry name" value="RNA_pol_sigma70_r2"/>
</dbReference>
<dbReference type="EMBL" id="LT629740">
    <property type="protein sequence ID" value="SDS46613.1"/>
    <property type="molecule type" value="Genomic_DNA"/>
</dbReference>
<reference evidence="6 7" key="1">
    <citation type="submission" date="2016-10" db="EMBL/GenBank/DDBJ databases">
        <authorList>
            <person name="de Groot N.N."/>
        </authorList>
    </citation>
    <scope>NUCLEOTIDE SEQUENCE [LARGE SCALE GENOMIC DNA]</scope>
    <source>
        <strain evidence="6 7">MP1X4</strain>
    </source>
</reference>
<evidence type="ECO:0000259" key="5">
    <source>
        <dbReference type="SMART" id="SM00421"/>
    </source>
</evidence>
<dbReference type="Proteomes" id="UP000199679">
    <property type="component" value="Chromosome I"/>
</dbReference>
<protein>
    <submittedName>
        <fullName evidence="6">RNA polymerase sigma-70 factor, ECF subfamily</fullName>
    </submittedName>
</protein>
<keyword evidence="4" id="KW-0804">Transcription</keyword>
<feature type="domain" description="HTH luxR-type" evidence="5">
    <location>
        <begin position="129"/>
        <end position="187"/>
    </location>
</feature>
<evidence type="ECO:0000256" key="4">
    <source>
        <dbReference type="ARBA" id="ARBA00023163"/>
    </source>
</evidence>
<dbReference type="InterPro" id="IPR014327">
    <property type="entry name" value="RNA_pol_sigma70_bacteroid"/>
</dbReference>
<dbReference type="Pfam" id="PF04542">
    <property type="entry name" value="Sigma70_r2"/>
    <property type="match status" value="1"/>
</dbReference>
<organism evidence="6 7">
    <name type="scientific">Mucilaginibacter mallensis</name>
    <dbReference type="NCBI Taxonomy" id="652787"/>
    <lineage>
        <taxon>Bacteria</taxon>
        <taxon>Pseudomonadati</taxon>
        <taxon>Bacteroidota</taxon>
        <taxon>Sphingobacteriia</taxon>
        <taxon>Sphingobacteriales</taxon>
        <taxon>Sphingobacteriaceae</taxon>
        <taxon>Mucilaginibacter</taxon>
    </lineage>
</organism>
<evidence type="ECO:0000256" key="3">
    <source>
        <dbReference type="ARBA" id="ARBA00023082"/>
    </source>
</evidence>
<dbReference type="InterPro" id="IPR013249">
    <property type="entry name" value="RNA_pol_sigma70_r4_t2"/>
</dbReference>
<accession>A0A1H1SFI1</accession>
<dbReference type="GO" id="GO:0003677">
    <property type="term" value="F:DNA binding"/>
    <property type="evidence" value="ECO:0007669"/>
    <property type="project" value="InterPro"/>
</dbReference>
<keyword evidence="7" id="KW-1185">Reference proteome</keyword>
<evidence type="ECO:0000256" key="1">
    <source>
        <dbReference type="ARBA" id="ARBA00010641"/>
    </source>
</evidence>
<dbReference type="InterPro" id="IPR013325">
    <property type="entry name" value="RNA_pol_sigma_r2"/>
</dbReference>
<dbReference type="PANTHER" id="PTHR43133">
    <property type="entry name" value="RNA POLYMERASE ECF-TYPE SIGMA FACTO"/>
    <property type="match status" value="1"/>
</dbReference>
<dbReference type="InterPro" id="IPR013324">
    <property type="entry name" value="RNA_pol_sigma_r3/r4-like"/>
</dbReference>
<keyword evidence="3" id="KW-0731">Sigma factor</keyword>
<keyword evidence="2" id="KW-0805">Transcription regulation</keyword>
<dbReference type="InterPro" id="IPR000792">
    <property type="entry name" value="Tscrpt_reg_LuxR_C"/>
</dbReference>
<evidence type="ECO:0000313" key="7">
    <source>
        <dbReference type="Proteomes" id="UP000199679"/>
    </source>
</evidence>
<dbReference type="GO" id="GO:0016987">
    <property type="term" value="F:sigma factor activity"/>
    <property type="evidence" value="ECO:0007669"/>
    <property type="project" value="UniProtKB-KW"/>
</dbReference>
<dbReference type="InterPro" id="IPR036388">
    <property type="entry name" value="WH-like_DNA-bd_sf"/>
</dbReference>
<dbReference type="SMART" id="SM00421">
    <property type="entry name" value="HTH_LUXR"/>
    <property type="match status" value="1"/>
</dbReference>
<dbReference type="Gene3D" id="1.10.1740.10">
    <property type="match status" value="1"/>
</dbReference>
<dbReference type="NCBIfam" id="TIGR02985">
    <property type="entry name" value="Sig70_bacteroi1"/>
    <property type="match status" value="1"/>
</dbReference>
<evidence type="ECO:0000256" key="2">
    <source>
        <dbReference type="ARBA" id="ARBA00023015"/>
    </source>
</evidence>
<dbReference type="SUPFAM" id="SSF88659">
    <property type="entry name" value="Sigma3 and sigma4 domains of RNA polymerase sigma factors"/>
    <property type="match status" value="1"/>
</dbReference>
<dbReference type="SUPFAM" id="SSF88946">
    <property type="entry name" value="Sigma2 domain of RNA polymerase sigma factors"/>
    <property type="match status" value="1"/>
</dbReference>
<sequence>MKLHDLPDERLIELFELGDIAAFEEIYNRYWLKLYSAAYNRLKEREAAQEIVQDFFTSFWVNRAQLKIHSSLQGYLFSAIKYSVLNYKRAENVRADYCELLLMANNSSHNPTEEYVTYKELMESINSGVEQLPPKCRSVFELSRNQYKSNKEIAKLLDISEKTVENHLTKALRYLRVNVNTSILLLFFFFR</sequence>
<gene>
    <name evidence="6" type="ORF">SAMN05216490_1204</name>
</gene>
<dbReference type="Pfam" id="PF08281">
    <property type="entry name" value="Sigma70_r4_2"/>
    <property type="match status" value="1"/>
</dbReference>
<dbReference type="InterPro" id="IPR014284">
    <property type="entry name" value="RNA_pol_sigma-70_dom"/>
</dbReference>
<dbReference type="NCBIfam" id="TIGR02937">
    <property type="entry name" value="sigma70-ECF"/>
    <property type="match status" value="1"/>
</dbReference>
<dbReference type="PANTHER" id="PTHR43133:SF46">
    <property type="entry name" value="RNA POLYMERASE SIGMA-70 FACTOR ECF SUBFAMILY"/>
    <property type="match status" value="1"/>
</dbReference>
<dbReference type="GO" id="GO:0006352">
    <property type="term" value="P:DNA-templated transcription initiation"/>
    <property type="evidence" value="ECO:0007669"/>
    <property type="project" value="InterPro"/>
</dbReference>